<accession>B8MC69</accession>
<dbReference type="RefSeq" id="XP_002482507.1">
    <property type="nucleotide sequence ID" value="XM_002482462.1"/>
</dbReference>
<name>B8MC69_TALSN</name>
<organism evidence="3 4">
    <name type="scientific">Talaromyces stipitatus (strain ATCC 10500 / CBS 375.48 / QM 6759 / NRRL 1006)</name>
    <name type="common">Penicillium stipitatum</name>
    <dbReference type="NCBI Taxonomy" id="441959"/>
    <lineage>
        <taxon>Eukaryota</taxon>
        <taxon>Fungi</taxon>
        <taxon>Dikarya</taxon>
        <taxon>Ascomycota</taxon>
        <taxon>Pezizomycotina</taxon>
        <taxon>Eurotiomycetes</taxon>
        <taxon>Eurotiomycetidae</taxon>
        <taxon>Eurotiales</taxon>
        <taxon>Trichocomaceae</taxon>
        <taxon>Talaromyces</taxon>
        <taxon>Talaromyces sect. Talaromyces</taxon>
    </lineage>
</organism>
<dbReference type="HOGENOM" id="CLU_010194_8_2_1"/>
<dbReference type="InterPro" id="IPR036291">
    <property type="entry name" value="NAD(P)-bd_dom_sf"/>
</dbReference>
<dbReference type="STRING" id="441959.B8MC69"/>
<reference evidence="4" key="1">
    <citation type="journal article" date="2015" name="Genome Announc.">
        <title>Genome sequence of the AIDS-associated pathogen Penicillium marneffei (ATCC18224) and its near taxonomic relative Talaromyces stipitatus (ATCC10500).</title>
        <authorList>
            <person name="Nierman W.C."/>
            <person name="Fedorova-Abrams N.D."/>
            <person name="Andrianopoulos A."/>
        </authorList>
    </citation>
    <scope>NUCLEOTIDE SEQUENCE [LARGE SCALE GENOMIC DNA]</scope>
    <source>
        <strain evidence="4">ATCC 10500 / CBS 375.48 / QM 6759 / NRRL 1006</strain>
    </source>
</reference>
<dbReference type="OMA" id="IDEDPYF"/>
<dbReference type="GO" id="GO:0016491">
    <property type="term" value="F:oxidoreductase activity"/>
    <property type="evidence" value="ECO:0007669"/>
    <property type="project" value="UniProtKB-KW"/>
</dbReference>
<keyword evidence="2" id="KW-0560">Oxidoreductase</keyword>
<dbReference type="PRINTS" id="PR00081">
    <property type="entry name" value="GDHRDH"/>
</dbReference>
<evidence type="ECO:0000256" key="1">
    <source>
        <dbReference type="ARBA" id="ARBA00006484"/>
    </source>
</evidence>
<evidence type="ECO:0000313" key="4">
    <source>
        <dbReference type="Proteomes" id="UP000001745"/>
    </source>
</evidence>
<dbReference type="PANTHER" id="PTHR42901">
    <property type="entry name" value="ALCOHOL DEHYDROGENASE"/>
    <property type="match status" value="1"/>
</dbReference>
<dbReference type="OrthoDB" id="1933717at2759"/>
<dbReference type="PhylomeDB" id="B8MC69"/>
<sequence>MDPEILMQVFRGLSATNVTKNVHKEPYPAISPSRPELSQTGKVVLVTGGGTGVGFSIAKAFIRASVDTIIIIGRRADVLEKAASDLKQEARLVRTSSKIITRSVDVVDLVQVDAFWEYLATQGINVDVLVANVGRSSVPKSMTELGATRVWEDFEINVKSPIYFTEKFYNQPGDKKKYLINVSSSVIHMTAYPGVGDRPAYPLTKMAGTMFFQLTAQNVSPEKMQVISFHPGYIYSTGWETVGLKIPRELFDSDDLCGAFAVWTATDEAKFLHGRFVWASWDVEELASGELRKRIDEDPYFLRTSISGLNGTNLA</sequence>
<protein>
    <submittedName>
        <fullName evidence="3">Short-chain dehydrogenase, putative</fullName>
    </submittedName>
</protein>
<dbReference type="eggNOG" id="KOG1205">
    <property type="taxonomic scope" value="Eukaryota"/>
</dbReference>
<dbReference type="PANTHER" id="PTHR42901:SF1">
    <property type="entry name" value="ALCOHOL DEHYDROGENASE"/>
    <property type="match status" value="1"/>
</dbReference>
<dbReference type="Gene3D" id="3.40.50.720">
    <property type="entry name" value="NAD(P)-binding Rossmann-like Domain"/>
    <property type="match status" value="1"/>
</dbReference>
<dbReference type="InterPro" id="IPR002347">
    <property type="entry name" value="SDR_fam"/>
</dbReference>
<dbReference type="GeneID" id="8097713"/>
<evidence type="ECO:0000256" key="2">
    <source>
        <dbReference type="ARBA" id="ARBA00023002"/>
    </source>
</evidence>
<gene>
    <name evidence="3" type="ORF">TSTA_122480</name>
</gene>
<evidence type="ECO:0000313" key="3">
    <source>
        <dbReference type="EMBL" id="EED18515.1"/>
    </source>
</evidence>
<dbReference type="Pfam" id="PF00106">
    <property type="entry name" value="adh_short"/>
    <property type="match status" value="1"/>
</dbReference>
<dbReference type="AlphaFoldDB" id="B8MC69"/>
<dbReference type="SUPFAM" id="SSF51735">
    <property type="entry name" value="NAD(P)-binding Rossmann-fold domains"/>
    <property type="match status" value="1"/>
</dbReference>
<keyword evidence="4" id="KW-1185">Reference proteome</keyword>
<proteinExistence type="inferred from homology"/>
<dbReference type="EMBL" id="EQ962655">
    <property type="protein sequence ID" value="EED18515.1"/>
    <property type="molecule type" value="Genomic_DNA"/>
</dbReference>
<dbReference type="Proteomes" id="UP000001745">
    <property type="component" value="Unassembled WGS sequence"/>
</dbReference>
<comment type="similarity">
    <text evidence="1">Belongs to the short-chain dehydrogenases/reductases (SDR) family.</text>
</comment>
<dbReference type="VEuPathDB" id="FungiDB:TSTA_122480"/>
<dbReference type="InParanoid" id="B8MC69"/>